<reference evidence="2 3" key="1">
    <citation type="submission" date="2014-10" db="EMBL/GenBank/DDBJ databases">
        <title>Genome sequencing of Vitellibacter vladivostokensis KMM 3516.</title>
        <authorList>
            <person name="Thevarajoo S."/>
            <person name="Selvaratnam C."/>
            <person name="Goh K.M."/>
            <person name="Chong C.S."/>
        </authorList>
    </citation>
    <scope>NUCLEOTIDE SEQUENCE [LARGE SCALE GENOMIC DNA]</scope>
    <source>
        <strain evidence="2 3">KMM 3516</strain>
    </source>
</reference>
<evidence type="ECO:0000313" key="2">
    <source>
        <dbReference type="EMBL" id="KJJ38839.1"/>
    </source>
</evidence>
<feature type="domain" description="N-acetyltransferase" evidence="1">
    <location>
        <begin position="2"/>
        <end position="162"/>
    </location>
</feature>
<dbReference type="InterPro" id="IPR016181">
    <property type="entry name" value="Acyl_CoA_acyltransferase"/>
</dbReference>
<protein>
    <recommendedName>
        <fullName evidence="1">N-acetyltransferase domain-containing protein</fullName>
    </recommendedName>
</protein>
<accession>A0ABR5DJ82</accession>
<dbReference type="Gene3D" id="3.40.630.30">
    <property type="match status" value="1"/>
</dbReference>
<dbReference type="RefSeq" id="WP_045079830.1">
    <property type="nucleotide sequence ID" value="NZ_JSVU01000003.1"/>
</dbReference>
<dbReference type="Pfam" id="PF13302">
    <property type="entry name" value="Acetyltransf_3"/>
    <property type="match status" value="1"/>
</dbReference>
<organism evidence="2 3">
    <name type="scientific">Aequorivita vladivostokensis</name>
    <dbReference type="NCBI Taxonomy" id="171194"/>
    <lineage>
        <taxon>Bacteria</taxon>
        <taxon>Pseudomonadati</taxon>
        <taxon>Bacteroidota</taxon>
        <taxon>Flavobacteriia</taxon>
        <taxon>Flavobacteriales</taxon>
        <taxon>Flavobacteriaceae</taxon>
        <taxon>Aequorivita</taxon>
    </lineage>
</organism>
<dbReference type="EMBL" id="JSVU01000003">
    <property type="protein sequence ID" value="KJJ38839.1"/>
    <property type="molecule type" value="Genomic_DNA"/>
</dbReference>
<name>A0ABR5DJ82_9FLAO</name>
<dbReference type="PROSITE" id="PS51186">
    <property type="entry name" value="GNAT"/>
    <property type="match status" value="1"/>
</dbReference>
<dbReference type="PANTHER" id="PTHR43415">
    <property type="entry name" value="SPERMIDINE N(1)-ACETYLTRANSFERASE"/>
    <property type="match status" value="1"/>
</dbReference>
<dbReference type="PANTHER" id="PTHR43415:SF3">
    <property type="entry name" value="GNAT-FAMILY ACETYLTRANSFERASE"/>
    <property type="match status" value="1"/>
</dbReference>
<evidence type="ECO:0000313" key="3">
    <source>
        <dbReference type="Proteomes" id="UP000033497"/>
    </source>
</evidence>
<keyword evidence="3" id="KW-1185">Reference proteome</keyword>
<evidence type="ECO:0000259" key="1">
    <source>
        <dbReference type="PROSITE" id="PS51186"/>
    </source>
</evidence>
<dbReference type="CDD" id="cd04301">
    <property type="entry name" value="NAT_SF"/>
    <property type="match status" value="1"/>
</dbReference>
<dbReference type="SUPFAM" id="SSF55729">
    <property type="entry name" value="Acyl-CoA N-acyltransferases (Nat)"/>
    <property type="match status" value="1"/>
</dbReference>
<dbReference type="InterPro" id="IPR000182">
    <property type="entry name" value="GNAT_dom"/>
</dbReference>
<gene>
    <name evidence="2" type="ORF">MB09_05170</name>
</gene>
<dbReference type="Proteomes" id="UP000033497">
    <property type="component" value="Unassembled WGS sequence"/>
</dbReference>
<proteinExistence type="predicted"/>
<comment type="caution">
    <text evidence="2">The sequence shown here is derived from an EMBL/GenBank/DDBJ whole genome shotgun (WGS) entry which is preliminary data.</text>
</comment>
<sequence length="181" mass="21064">MYKLRRLKLDDLELRVQWMNDPRVYETMHFVPPITLEKTQDWFRNNVGNDTRMDFVIEEDGVVCAMDGLTGIDPKLRKGESYTIVDPNYKGKGIGTRTLFLKSIYAFEIGILNKIWAFIDADNIASIKMCERIGYKVEGILRQEVVRESGLIDRYYMGCLEDDLKKDAFAYEVINDEIILC</sequence>